<keyword evidence="1" id="KW-0343">GTPase activation</keyword>
<dbReference type="Gene3D" id="1.10.220.150">
    <property type="entry name" value="Arf GTPase activating protein"/>
    <property type="match status" value="1"/>
</dbReference>
<dbReference type="CDD" id="cd08204">
    <property type="entry name" value="ArfGap"/>
    <property type="match status" value="1"/>
</dbReference>
<feature type="domain" description="Arf-GAP" evidence="7">
    <location>
        <begin position="16"/>
        <end position="130"/>
    </location>
</feature>
<sequence length="465" mass="51754">MNEKAAVSEEQNEKNRKILERLLKLPENRECADCKAKGPRWASVNLGIFICMQCSAIHRSLGVHISKVRSAALDTWLPEQIAFIKSMGNGKSNTYWEAELPPNYDRVGIENFIQAKYEEKRWIRKDETSRSSKMQEDQAYEANQRLLDREGNKHDSTLSSMEEHNRVPSQAMKKNPAGVNKIHAEVSFGSKPEPPLPKSDASEYRETKAQATKLKSPPKPAPQAEPIPSSRVDHETNFFNFLSIDSLTENGPESSSSYENEWAEFQGAETTTQENTPTKQVEDKIQSAIGLEDLFNDPFSKSESVATTKSQPNVRSEIMGLFNKSNIVSPYAIHQQQLAYLSQQQAFLMPAAKSTNVNVPPVLTNPHSASERLPEHTRPTPGLQAPGMRQNGINYFSQVGNGRPTYNGNSDSFPSPSMDSSIPINKVIIGGASTHSSSSAPSTTLSQDEKEHDFSSLTRLMFSKH</sequence>
<dbReference type="InterPro" id="IPR038508">
    <property type="entry name" value="ArfGAP_dom_sf"/>
</dbReference>
<comment type="caution">
    <text evidence="8">The sequence shown here is derived from an EMBL/GenBank/DDBJ whole genome shotgun (WGS) entry which is preliminary data.</text>
</comment>
<evidence type="ECO:0000256" key="4">
    <source>
        <dbReference type="ARBA" id="ARBA00022833"/>
    </source>
</evidence>
<evidence type="ECO:0000259" key="7">
    <source>
        <dbReference type="PROSITE" id="PS50115"/>
    </source>
</evidence>
<keyword evidence="2" id="KW-0479">Metal-binding</keyword>
<dbReference type="InterPro" id="IPR001164">
    <property type="entry name" value="ArfGAP_dom"/>
</dbReference>
<feature type="region of interest" description="Disordered" evidence="6">
    <location>
        <begin position="145"/>
        <end position="233"/>
    </location>
</feature>
<dbReference type="PRINTS" id="PR00405">
    <property type="entry name" value="REVINTRACTNG"/>
</dbReference>
<dbReference type="Pfam" id="PF01412">
    <property type="entry name" value="ArfGap"/>
    <property type="match status" value="1"/>
</dbReference>
<evidence type="ECO:0000313" key="8">
    <source>
        <dbReference type="EMBL" id="KAK8918864.1"/>
    </source>
</evidence>
<gene>
    <name evidence="8" type="primary">AGD5</name>
    <name evidence="8" type="ORF">KSP39_PZI021368</name>
</gene>
<dbReference type="GO" id="GO:0005096">
    <property type="term" value="F:GTPase activator activity"/>
    <property type="evidence" value="ECO:0007669"/>
    <property type="project" value="UniProtKB-KW"/>
</dbReference>
<dbReference type="InterPro" id="IPR037278">
    <property type="entry name" value="ARFGAP/RecO"/>
</dbReference>
<organism evidence="8 9">
    <name type="scientific">Platanthera zijinensis</name>
    <dbReference type="NCBI Taxonomy" id="2320716"/>
    <lineage>
        <taxon>Eukaryota</taxon>
        <taxon>Viridiplantae</taxon>
        <taxon>Streptophyta</taxon>
        <taxon>Embryophyta</taxon>
        <taxon>Tracheophyta</taxon>
        <taxon>Spermatophyta</taxon>
        <taxon>Magnoliopsida</taxon>
        <taxon>Liliopsida</taxon>
        <taxon>Asparagales</taxon>
        <taxon>Orchidaceae</taxon>
        <taxon>Orchidoideae</taxon>
        <taxon>Orchideae</taxon>
        <taxon>Orchidinae</taxon>
        <taxon>Platanthera</taxon>
    </lineage>
</organism>
<feature type="compositionally biased region" description="Basic and acidic residues" evidence="6">
    <location>
        <begin position="146"/>
        <end position="166"/>
    </location>
</feature>
<proteinExistence type="predicted"/>
<dbReference type="SMART" id="SM00105">
    <property type="entry name" value="ArfGap"/>
    <property type="match status" value="1"/>
</dbReference>
<evidence type="ECO:0000256" key="3">
    <source>
        <dbReference type="ARBA" id="ARBA00022771"/>
    </source>
</evidence>
<dbReference type="PROSITE" id="PS50115">
    <property type="entry name" value="ARFGAP"/>
    <property type="match status" value="1"/>
</dbReference>
<feature type="region of interest" description="Disordered" evidence="6">
    <location>
        <begin position="366"/>
        <end position="388"/>
    </location>
</feature>
<evidence type="ECO:0000256" key="5">
    <source>
        <dbReference type="PROSITE-ProRule" id="PRU00288"/>
    </source>
</evidence>
<evidence type="ECO:0000256" key="2">
    <source>
        <dbReference type="ARBA" id="ARBA00022723"/>
    </source>
</evidence>
<evidence type="ECO:0000256" key="1">
    <source>
        <dbReference type="ARBA" id="ARBA00022468"/>
    </source>
</evidence>
<dbReference type="InterPro" id="IPR044520">
    <property type="entry name" value="ARF_GAP_AGD5/15"/>
</dbReference>
<dbReference type="PANTHER" id="PTHR46419:SF2">
    <property type="entry name" value="ADP-RIBOSYLATION FACTOR GTPASE-ACTIVATING PROTEIN AGD5"/>
    <property type="match status" value="1"/>
</dbReference>
<evidence type="ECO:0000313" key="9">
    <source>
        <dbReference type="Proteomes" id="UP001418222"/>
    </source>
</evidence>
<dbReference type="EMBL" id="JBBWWQ010000019">
    <property type="protein sequence ID" value="KAK8918864.1"/>
    <property type="molecule type" value="Genomic_DNA"/>
</dbReference>
<feature type="region of interest" description="Disordered" evidence="6">
    <location>
        <begin position="432"/>
        <end position="465"/>
    </location>
</feature>
<dbReference type="FunFam" id="1.10.220.150:FF:000009">
    <property type="entry name" value="stromal membrane-associated protein 1 isoform X1"/>
    <property type="match status" value="1"/>
</dbReference>
<feature type="compositionally biased region" description="Low complexity" evidence="6">
    <location>
        <begin position="433"/>
        <end position="446"/>
    </location>
</feature>
<dbReference type="GO" id="GO:0008270">
    <property type="term" value="F:zinc ion binding"/>
    <property type="evidence" value="ECO:0007669"/>
    <property type="project" value="UniProtKB-KW"/>
</dbReference>
<evidence type="ECO:0000256" key="6">
    <source>
        <dbReference type="SAM" id="MobiDB-lite"/>
    </source>
</evidence>
<keyword evidence="4" id="KW-0862">Zinc</keyword>
<keyword evidence="9" id="KW-1185">Reference proteome</keyword>
<dbReference type="AlphaFoldDB" id="A0AAP0AYA0"/>
<feature type="compositionally biased region" description="Basic and acidic residues" evidence="6">
    <location>
        <begin position="369"/>
        <end position="378"/>
    </location>
</feature>
<name>A0AAP0AYA0_9ASPA</name>
<dbReference type="PANTHER" id="PTHR46419">
    <property type="entry name" value="ADP-RIBOSYLATION FACTOR GTPASE-ACTIVATING PROTEIN AGD5"/>
    <property type="match status" value="1"/>
</dbReference>
<reference evidence="8 9" key="1">
    <citation type="journal article" date="2022" name="Nat. Plants">
        <title>Genomes of leafy and leafless Platanthera orchids illuminate the evolution of mycoheterotrophy.</title>
        <authorList>
            <person name="Li M.H."/>
            <person name="Liu K.W."/>
            <person name="Li Z."/>
            <person name="Lu H.C."/>
            <person name="Ye Q.L."/>
            <person name="Zhang D."/>
            <person name="Wang J.Y."/>
            <person name="Li Y.F."/>
            <person name="Zhong Z.M."/>
            <person name="Liu X."/>
            <person name="Yu X."/>
            <person name="Liu D.K."/>
            <person name="Tu X.D."/>
            <person name="Liu B."/>
            <person name="Hao Y."/>
            <person name="Liao X.Y."/>
            <person name="Jiang Y.T."/>
            <person name="Sun W.H."/>
            <person name="Chen J."/>
            <person name="Chen Y.Q."/>
            <person name="Ai Y."/>
            <person name="Zhai J.W."/>
            <person name="Wu S.S."/>
            <person name="Zhou Z."/>
            <person name="Hsiao Y.Y."/>
            <person name="Wu W.L."/>
            <person name="Chen Y.Y."/>
            <person name="Lin Y.F."/>
            <person name="Hsu J.L."/>
            <person name="Li C.Y."/>
            <person name="Wang Z.W."/>
            <person name="Zhao X."/>
            <person name="Zhong W.Y."/>
            <person name="Ma X.K."/>
            <person name="Ma L."/>
            <person name="Huang J."/>
            <person name="Chen G.Z."/>
            <person name="Huang M.Z."/>
            <person name="Huang L."/>
            <person name="Peng D.H."/>
            <person name="Luo Y.B."/>
            <person name="Zou S.Q."/>
            <person name="Chen S.P."/>
            <person name="Lan S."/>
            <person name="Tsai W.C."/>
            <person name="Van de Peer Y."/>
            <person name="Liu Z.J."/>
        </authorList>
    </citation>
    <scope>NUCLEOTIDE SEQUENCE [LARGE SCALE GENOMIC DNA]</scope>
    <source>
        <strain evidence="8">Lor287</strain>
    </source>
</reference>
<protein>
    <submittedName>
        <fullName evidence="8">ADP-ribosylation factor GTPase-activating protein AGD5</fullName>
    </submittedName>
</protein>
<dbReference type="Proteomes" id="UP001418222">
    <property type="component" value="Unassembled WGS sequence"/>
</dbReference>
<dbReference type="SUPFAM" id="SSF57863">
    <property type="entry name" value="ArfGap/RecO-like zinc finger"/>
    <property type="match status" value="1"/>
</dbReference>
<keyword evidence="3 5" id="KW-0863">Zinc-finger</keyword>
<accession>A0AAP0AYA0</accession>